<dbReference type="EMBL" id="BDSP01000271">
    <property type="protein sequence ID" value="GAX28239.1"/>
    <property type="molecule type" value="Genomic_DNA"/>
</dbReference>
<dbReference type="InParanoid" id="A0A1Z5KPN5"/>
<gene>
    <name evidence="1" type="ORF">FisN_27Hu111</name>
</gene>
<dbReference type="InterPro" id="IPR036882">
    <property type="entry name" value="Alba-like_dom_sf"/>
</dbReference>
<protein>
    <submittedName>
        <fullName evidence="1">Uncharacterized protein</fullName>
    </submittedName>
</protein>
<accession>A0A1Z5KPN5</accession>
<dbReference type="Proteomes" id="UP000198406">
    <property type="component" value="Unassembled WGS sequence"/>
</dbReference>
<reference evidence="1 2" key="1">
    <citation type="journal article" date="2015" name="Plant Cell">
        <title>Oil accumulation by the oleaginous diatom Fistulifera solaris as revealed by the genome and transcriptome.</title>
        <authorList>
            <person name="Tanaka T."/>
            <person name="Maeda Y."/>
            <person name="Veluchamy A."/>
            <person name="Tanaka M."/>
            <person name="Abida H."/>
            <person name="Marechal E."/>
            <person name="Bowler C."/>
            <person name="Muto M."/>
            <person name="Sunaga Y."/>
            <person name="Tanaka M."/>
            <person name="Yoshino T."/>
            <person name="Taniguchi T."/>
            <person name="Fukuda Y."/>
            <person name="Nemoto M."/>
            <person name="Matsumoto M."/>
            <person name="Wong P.S."/>
            <person name="Aburatani S."/>
            <person name="Fujibuchi W."/>
        </authorList>
    </citation>
    <scope>NUCLEOTIDE SEQUENCE [LARGE SCALE GENOMIC DNA]</scope>
    <source>
        <strain evidence="1 2">JPCC DA0580</strain>
    </source>
</reference>
<proteinExistence type="predicted"/>
<dbReference type="AlphaFoldDB" id="A0A1Z5KPN5"/>
<dbReference type="GO" id="GO:0003676">
    <property type="term" value="F:nucleic acid binding"/>
    <property type="evidence" value="ECO:0007669"/>
    <property type="project" value="InterPro"/>
</dbReference>
<sequence length="68" mass="7896">METAIIVAVDTANLLERSKYATICRVMTDNVDTTMEFRIDTGAPIRRSRICITIRRTEDYTNWLKDNI</sequence>
<name>A0A1Z5KPN5_FISSO</name>
<evidence type="ECO:0000313" key="1">
    <source>
        <dbReference type="EMBL" id="GAX28239.1"/>
    </source>
</evidence>
<organism evidence="1 2">
    <name type="scientific">Fistulifera solaris</name>
    <name type="common">Oleaginous diatom</name>
    <dbReference type="NCBI Taxonomy" id="1519565"/>
    <lineage>
        <taxon>Eukaryota</taxon>
        <taxon>Sar</taxon>
        <taxon>Stramenopiles</taxon>
        <taxon>Ochrophyta</taxon>
        <taxon>Bacillariophyta</taxon>
        <taxon>Bacillariophyceae</taxon>
        <taxon>Bacillariophycidae</taxon>
        <taxon>Naviculales</taxon>
        <taxon>Naviculaceae</taxon>
        <taxon>Fistulifera</taxon>
    </lineage>
</organism>
<keyword evidence="2" id="KW-1185">Reference proteome</keyword>
<dbReference type="Gene3D" id="3.30.110.20">
    <property type="entry name" value="Alba-like domain"/>
    <property type="match status" value="1"/>
</dbReference>
<comment type="caution">
    <text evidence="1">The sequence shown here is derived from an EMBL/GenBank/DDBJ whole genome shotgun (WGS) entry which is preliminary data.</text>
</comment>
<evidence type="ECO:0000313" key="2">
    <source>
        <dbReference type="Proteomes" id="UP000198406"/>
    </source>
</evidence>